<dbReference type="EMBL" id="JAAVMX010000004">
    <property type="protein sequence ID" value="KAF4509569.1"/>
    <property type="molecule type" value="Genomic_DNA"/>
</dbReference>
<gene>
    <name evidence="17" type="ORF">G6O67_003732</name>
</gene>
<keyword evidence="18" id="KW-1185">Reference proteome</keyword>
<evidence type="ECO:0000256" key="7">
    <source>
        <dbReference type="ARBA" id="ARBA00022603"/>
    </source>
</evidence>
<dbReference type="SMART" id="SM00558">
    <property type="entry name" value="JmjC"/>
    <property type="match status" value="1"/>
</dbReference>
<evidence type="ECO:0000256" key="13">
    <source>
        <dbReference type="ARBA" id="ARBA00030231"/>
    </source>
</evidence>
<comment type="function">
    <text evidence="11">Probable S-adenosyl-L-methionine-dependent methyltransferase that acts as a component of the wybutosine biosynthesis pathway. Wybutosine is a hyper modified guanosine with a tricyclic base found at the 3'-position adjacent to the anticodon of eukaryotic phenylalanine tRNA. May methylate the carboxyl group of leucine residues to form alpha-leucine ester residues.</text>
</comment>
<dbReference type="InterPro" id="IPR007213">
    <property type="entry name" value="Ppm1/Ppm2/Tcmp"/>
</dbReference>
<dbReference type="PANTHER" id="PTHR46529:SF1">
    <property type="entry name" value="TRNA WYBUTOSINE-SYNTHESIZING PROTEIN 4"/>
    <property type="match status" value="1"/>
</dbReference>
<dbReference type="EC" id="2.3.1.231" evidence="4"/>
<comment type="pathway">
    <text evidence="2">tRNA modification; wybutosine-tRNA(Phe) biosynthesis.</text>
</comment>
<organism evidence="17 18">
    <name type="scientific">Ophiocordyceps sinensis</name>
    <dbReference type="NCBI Taxonomy" id="72228"/>
    <lineage>
        <taxon>Eukaryota</taxon>
        <taxon>Fungi</taxon>
        <taxon>Dikarya</taxon>
        <taxon>Ascomycota</taxon>
        <taxon>Pezizomycotina</taxon>
        <taxon>Sordariomycetes</taxon>
        <taxon>Hypocreomycetidae</taxon>
        <taxon>Hypocreales</taxon>
        <taxon>Ophiocordycipitaceae</taxon>
        <taxon>Ophiocordyceps</taxon>
    </lineage>
</organism>
<dbReference type="FunFam" id="2.60.120.650:FF:000043">
    <property type="entry name" value="tRNA wybutosine-synthesizing protein 4"/>
    <property type="match status" value="1"/>
</dbReference>
<evidence type="ECO:0000256" key="14">
    <source>
        <dbReference type="ARBA" id="ARBA00030847"/>
    </source>
</evidence>
<dbReference type="SUPFAM" id="SSF51197">
    <property type="entry name" value="Clavaminate synthase-like"/>
    <property type="match status" value="1"/>
</dbReference>
<dbReference type="InterPro" id="IPR003347">
    <property type="entry name" value="JmjC_dom"/>
</dbReference>
<dbReference type="Gene3D" id="6.10.140.1470">
    <property type="match status" value="1"/>
</dbReference>
<evidence type="ECO:0000256" key="5">
    <source>
        <dbReference type="ARBA" id="ARBA00012779"/>
    </source>
</evidence>
<dbReference type="EC" id="2.1.1.290" evidence="5"/>
<comment type="similarity">
    <text evidence="3">Belongs to the methyltransferase superfamily. LCMT family.</text>
</comment>
<evidence type="ECO:0000256" key="3">
    <source>
        <dbReference type="ARBA" id="ARBA00010703"/>
    </source>
</evidence>
<evidence type="ECO:0000256" key="4">
    <source>
        <dbReference type="ARBA" id="ARBA00012155"/>
    </source>
</evidence>
<name>A0A8H4V6B5_9HYPO</name>
<evidence type="ECO:0000256" key="11">
    <source>
        <dbReference type="ARBA" id="ARBA00025588"/>
    </source>
</evidence>
<evidence type="ECO:0000256" key="1">
    <source>
        <dbReference type="ARBA" id="ARBA00001806"/>
    </source>
</evidence>
<evidence type="ECO:0000313" key="17">
    <source>
        <dbReference type="EMBL" id="KAF4509569.1"/>
    </source>
</evidence>
<comment type="catalytic activity">
    <reaction evidence="15">
        <text>7-[(3S)-(3-amino-3-methoxycarbonyl)propyl]wyosine(37) in tRNA(Phe) + S-adenosyl-L-methionine + CO2 = wybutosine(37) in tRNA(Phe) + S-adenosyl-L-homocysteine + 2 H(+)</text>
        <dbReference type="Rhea" id="RHEA:37119"/>
        <dbReference type="Rhea" id="RHEA-COMP:11844"/>
        <dbReference type="Rhea" id="RHEA-COMP:11847"/>
        <dbReference type="ChEBI" id="CHEBI:15378"/>
        <dbReference type="ChEBI" id="CHEBI:16526"/>
        <dbReference type="ChEBI" id="CHEBI:57856"/>
        <dbReference type="ChEBI" id="CHEBI:59789"/>
        <dbReference type="ChEBI" id="CHEBI:73544"/>
        <dbReference type="ChEBI" id="CHEBI:74275"/>
        <dbReference type="EC" id="2.3.1.231"/>
    </reaction>
</comment>
<proteinExistence type="inferred from homology"/>
<accession>A0A8H4V6B5</accession>
<dbReference type="Pfam" id="PF04072">
    <property type="entry name" value="LCM"/>
    <property type="match status" value="1"/>
</dbReference>
<keyword evidence="10" id="KW-0819">tRNA processing</keyword>
<dbReference type="Pfam" id="PF13621">
    <property type="entry name" value="Cupin_8"/>
    <property type="match status" value="1"/>
</dbReference>
<dbReference type="PROSITE" id="PS51184">
    <property type="entry name" value="JMJC"/>
    <property type="match status" value="1"/>
</dbReference>
<comment type="catalytic activity">
    <reaction evidence="1">
        <text>7-[(3S)-3-amino-3-carboxypropyl]wyosine(37) in tRNA(Phe) + S-adenosyl-L-methionine = 7-[(3S)-(3-amino-3-methoxycarbonyl)propyl]wyosine(37) in tRNA(Phe) + S-adenosyl-L-homocysteine</text>
        <dbReference type="Rhea" id="RHEA:36903"/>
        <dbReference type="Rhea" id="RHEA-COMP:10379"/>
        <dbReference type="Rhea" id="RHEA-COMP:11844"/>
        <dbReference type="ChEBI" id="CHEBI:57856"/>
        <dbReference type="ChEBI" id="CHEBI:59789"/>
        <dbReference type="ChEBI" id="CHEBI:73543"/>
        <dbReference type="ChEBI" id="CHEBI:74275"/>
        <dbReference type="EC" id="2.1.1.290"/>
    </reaction>
</comment>
<keyword evidence="7" id="KW-0489">Methyltransferase</keyword>
<protein>
    <recommendedName>
        <fullName evidence="6">tRNA wybutosine-synthesizing protein 4</fullName>
        <ecNumber evidence="5">2.1.1.290</ecNumber>
        <ecNumber evidence="4">2.3.1.231</ecNumber>
    </recommendedName>
    <alternativeName>
        <fullName evidence="13">Leucine carboxyl methyltransferase 2</fullName>
    </alternativeName>
    <alternativeName>
        <fullName evidence="14">tRNA(Phe) (7-(3-amino-3-(methoxycarbonyl)propyl)wyosine(37)-N)-methoxycarbonyltransferase</fullName>
    </alternativeName>
    <alternativeName>
        <fullName evidence="12">tRNA(Phe) (7-(3-amino-3-carboxypropyl)wyosine(37)-O)-methyltransferase</fullName>
    </alternativeName>
</protein>
<evidence type="ECO:0000256" key="15">
    <source>
        <dbReference type="ARBA" id="ARBA00049250"/>
    </source>
</evidence>
<reference evidence="17 18" key="1">
    <citation type="journal article" date="2020" name="Genome Biol. Evol.">
        <title>A new high-quality draft genome assembly of the Chinese cordyceps Ophiocordyceps sinensis.</title>
        <authorList>
            <person name="Shu R."/>
            <person name="Zhang J."/>
            <person name="Meng Q."/>
            <person name="Zhang H."/>
            <person name="Zhou G."/>
            <person name="Li M."/>
            <person name="Wu P."/>
            <person name="Zhao Y."/>
            <person name="Chen C."/>
            <person name="Qin Q."/>
        </authorList>
    </citation>
    <scope>NUCLEOTIDE SEQUENCE [LARGE SCALE GENOMIC DNA]</scope>
    <source>
        <strain evidence="17 18">IOZ07</strain>
    </source>
</reference>
<comment type="caution">
    <text evidence="17">The sequence shown here is derived from an EMBL/GenBank/DDBJ whole genome shotgun (WGS) entry which is preliminary data.</text>
</comment>
<keyword evidence="9" id="KW-0949">S-adenosyl-L-methionine</keyword>
<evidence type="ECO:0000256" key="12">
    <source>
        <dbReference type="ARBA" id="ARBA00029750"/>
    </source>
</evidence>
<evidence type="ECO:0000256" key="6">
    <source>
        <dbReference type="ARBA" id="ARBA00018045"/>
    </source>
</evidence>
<dbReference type="GO" id="GO:0030488">
    <property type="term" value="P:tRNA methylation"/>
    <property type="evidence" value="ECO:0007669"/>
    <property type="project" value="TreeGrafter"/>
</dbReference>
<evidence type="ECO:0000256" key="8">
    <source>
        <dbReference type="ARBA" id="ARBA00022679"/>
    </source>
</evidence>
<dbReference type="Gene3D" id="2.60.120.650">
    <property type="entry name" value="Cupin"/>
    <property type="match status" value="1"/>
</dbReference>
<keyword evidence="8" id="KW-0808">Transferase</keyword>
<sequence length="761" mass="86396">MLPKTMDNIIMETNSSSIVSKRSVERLYFPNEPHFFRYFVPKFQRRSPLINRGYWLRLRAIDVVLRRFITRPSTGKRVIINLGCGSDALPWQCHSRYGPACEGLLFIDIDFPDLILKKRAIVLQTPQLRELLGADFQANDFDPEGERVLLRSERYCQVGCDLRDLYDLYRSLETIFPFSGCEMLFVAEVSMTYMETRYADNLVNFASSLGQGEFWRAEFCLLEHLLPQGEGHPFAATMLSHLNKLNAPPRSVSRYPTCESQRARFQSKGWQQVDVWDLWQVWSSEYFLTSAERASLDEVEPFDEWEEFMLFARHYALVYASTSPIQEDERPPPTPTKASLAPCLFFRRGTHERPPPTPTKASLAPCLFFRRGTRRAQSMLGEVECYQTNAPKRRFGEAMVVSNAMGRHSTQPGNVEGAFHGLLAGGITQDGRVCTEKYSWALHVAESQWTIKFKSIEPTLAQQIGETLSRFGARCVDLGSHTVVCGEGLGLGDCLRNWTSDYLVQKVGGNTEVVVHECRPDTSKMDFNSKNFAYVRDSFETVMTKMQAGGRLYLRSLSHEKPSEQPANLEKDFPRLAEDFCLPSELDYVSRNLFSSVLRVSGKVTMWLHYDVMANVYAQIVGRKRMILFPPSDVGHLSFEPGSSSSSLDVFTSLEMPCLAATRPHEAELGPGDVLFLPPLWLHTSEPTTDLSIAVNVFFRDLERGYAAGRDVYGNRDLAAYEKGRQDAARIAKGFQQLPLETRRFYLSRIADELRQAAEGG</sequence>
<dbReference type="OrthoDB" id="47172at2759"/>
<evidence type="ECO:0000256" key="10">
    <source>
        <dbReference type="ARBA" id="ARBA00022694"/>
    </source>
</evidence>
<evidence type="ECO:0000313" key="18">
    <source>
        <dbReference type="Proteomes" id="UP000557566"/>
    </source>
</evidence>
<dbReference type="PANTHER" id="PTHR46529">
    <property type="entry name" value="TRNA WYBUTOSINE-SYNTHESIZING PROTEIN 4"/>
    <property type="match status" value="1"/>
</dbReference>
<dbReference type="Gene3D" id="3.40.50.150">
    <property type="entry name" value="Vaccinia Virus protein VP39"/>
    <property type="match status" value="1"/>
</dbReference>
<dbReference type="InterPro" id="IPR029063">
    <property type="entry name" value="SAM-dependent_MTases_sf"/>
</dbReference>
<evidence type="ECO:0000259" key="16">
    <source>
        <dbReference type="PROSITE" id="PS51184"/>
    </source>
</evidence>
<dbReference type="Proteomes" id="UP000557566">
    <property type="component" value="Unassembled WGS sequence"/>
</dbReference>
<evidence type="ECO:0000256" key="2">
    <source>
        <dbReference type="ARBA" id="ARBA00004797"/>
    </source>
</evidence>
<dbReference type="InterPro" id="IPR041667">
    <property type="entry name" value="Cupin_8"/>
</dbReference>
<dbReference type="SUPFAM" id="SSF53335">
    <property type="entry name" value="S-adenosyl-L-methionine-dependent methyltransferases"/>
    <property type="match status" value="1"/>
</dbReference>
<dbReference type="GO" id="GO:0008175">
    <property type="term" value="F:tRNA methyltransferase activity"/>
    <property type="evidence" value="ECO:0007669"/>
    <property type="project" value="TreeGrafter"/>
</dbReference>
<dbReference type="GO" id="GO:0031591">
    <property type="term" value="P:wybutosine biosynthetic process"/>
    <property type="evidence" value="ECO:0007669"/>
    <property type="project" value="TreeGrafter"/>
</dbReference>
<evidence type="ECO:0000256" key="9">
    <source>
        <dbReference type="ARBA" id="ARBA00022691"/>
    </source>
</evidence>
<feature type="domain" description="JmjC" evidence="16">
    <location>
        <begin position="562"/>
        <end position="716"/>
    </location>
</feature>
<dbReference type="AlphaFoldDB" id="A0A8H4V6B5"/>